<keyword evidence="2" id="KW-1133">Transmembrane helix</keyword>
<keyword evidence="2" id="KW-0472">Membrane</keyword>
<keyword evidence="4" id="KW-1185">Reference proteome</keyword>
<sequence length="113" mass="12349">MLSKYHSETTLTFAHVKAALSLVICDLLVIVTFVYRICSKETVDLDQSYTSHGLFTTIVHLPLSTNPGMSLSTQGERTPRQEATVQSETSATKMEEASLDVEEGISNAKDGEP</sequence>
<feature type="transmembrane region" description="Helical" evidence="2">
    <location>
        <begin position="12"/>
        <end position="35"/>
    </location>
</feature>
<name>A0A1J8QWI0_9AGAM</name>
<feature type="compositionally biased region" description="Polar residues" evidence="1">
    <location>
        <begin position="66"/>
        <end position="92"/>
    </location>
</feature>
<dbReference type="EMBL" id="LVVM01001843">
    <property type="protein sequence ID" value="OJA17737.1"/>
    <property type="molecule type" value="Genomic_DNA"/>
</dbReference>
<dbReference type="Proteomes" id="UP000183567">
    <property type="component" value="Unassembled WGS sequence"/>
</dbReference>
<gene>
    <name evidence="3" type="ORF">AZE42_08823</name>
</gene>
<comment type="caution">
    <text evidence="3">The sequence shown here is derived from an EMBL/GenBank/DDBJ whole genome shotgun (WGS) entry which is preliminary data.</text>
</comment>
<organism evidence="3 4">
    <name type="scientific">Rhizopogon vesiculosus</name>
    <dbReference type="NCBI Taxonomy" id="180088"/>
    <lineage>
        <taxon>Eukaryota</taxon>
        <taxon>Fungi</taxon>
        <taxon>Dikarya</taxon>
        <taxon>Basidiomycota</taxon>
        <taxon>Agaricomycotina</taxon>
        <taxon>Agaricomycetes</taxon>
        <taxon>Agaricomycetidae</taxon>
        <taxon>Boletales</taxon>
        <taxon>Suillineae</taxon>
        <taxon>Rhizopogonaceae</taxon>
        <taxon>Rhizopogon</taxon>
    </lineage>
</organism>
<accession>A0A1J8QWI0</accession>
<reference evidence="3 4" key="1">
    <citation type="submission" date="2016-03" db="EMBL/GenBank/DDBJ databases">
        <title>Comparative genomics of the ectomycorrhizal sister species Rhizopogon vinicolor and Rhizopogon vesiculosus (Basidiomycota: Boletales) reveals a divergence of the mating type B locus.</title>
        <authorList>
            <person name="Mujic A.B."/>
            <person name="Kuo A."/>
            <person name="Tritt A."/>
            <person name="Lipzen A."/>
            <person name="Chen C."/>
            <person name="Johnson J."/>
            <person name="Sharma A."/>
            <person name="Barry K."/>
            <person name="Grigoriev I.V."/>
            <person name="Spatafora J.W."/>
        </authorList>
    </citation>
    <scope>NUCLEOTIDE SEQUENCE [LARGE SCALE GENOMIC DNA]</scope>
    <source>
        <strain evidence="3 4">AM-OR11-056</strain>
    </source>
</reference>
<protein>
    <submittedName>
        <fullName evidence="3">Uncharacterized protein</fullName>
    </submittedName>
</protein>
<proteinExistence type="predicted"/>
<dbReference type="AlphaFoldDB" id="A0A1J8QWI0"/>
<evidence type="ECO:0000256" key="1">
    <source>
        <dbReference type="SAM" id="MobiDB-lite"/>
    </source>
</evidence>
<feature type="region of interest" description="Disordered" evidence="1">
    <location>
        <begin position="66"/>
        <end position="113"/>
    </location>
</feature>
<evidence type="ECO:0000313" key="3">
    <source>
        <dbReference type="EMBL" id="OJA17737.1"/>
    </source>
</evidence>
<dbReference type="OrthoDB" id="3229610at2759"/>
<evidence type="ECO:0000256" key="2">
    <source>
        <dbReference type="SAM" id="Phobius"/>
    </source>
</evidence>
<keyword evidence="2" id="KW-0812">Transmembrane</keyword>
<evidence type="ECO:0000313" key="4">
    <source>
        <dbReference type="Proteomes" id="UP000183567"/>
    </source>
</evidence>